<organism evidence="1 2">
    <name type="scientific">Klebsiella phage vB_KpnM_KB57</name>
    <dbReference type="NCBI Taxonomy" id="1719140"/>
    <lineage>
        <taxon>Viruses</taxon>
        <taxon>Duplodnaviria</taxon>
        <taxon>Heunggongvirae</taxon>
        <taxon>Uroviricota</taxon>
        <taxon>Caudoviricetes</taxon>
        <taxon>Vequintavirinae</taxon>
        <taxon>Mydovirus</taxon>
        <taxon>Mydovirus KB57</taxon>
    </lineage>
</organism>
<sequence length="79" mass="9007">MENVKKALEHLEAKRGGIRWAEGVSRGYQGALEYVKNIRAAASACWYIQDMADWTKRFALKEKTKAIVGHDRILFGKEP</sequence>
<accession>A0A0S1RVD4</accession>
<proteinExistence type="predicted"/>
<dbReference type="KEGG" id="vg:26523140"/>
<protein>
    <submittedName>
        <fullName evidence="1">Uncharacterized protein</fullName>
    </submittedName>
</protein>
<name>A0A0S1RVD4_9CAUD</name>
<dbReference type="Proteomes" id="UP000203990">
    <property type="component" value="Segment"/>
</dbReference>
<evidence type="ECO:0000313" key="2">
    <source>
        <dbReference type="Proteomes" id="UP000203990"/>
    </source>
</evidence>
<dbReference type="RefSeq" id="YP_009187787.1">
    <property type="nucleotide sequence ID" value="NC_028659.1"/>
</dbReference>
<reference evidence="1 2" key="1">
    <citation type="submission" date="2015-10" db="EMBL/GenBank/DDBJ databases">
        <title>Complete genome sequence of Klebsiella pneumoniae bacteriophage vB_KpnM_KB57.</title>
        <authorList>
            <person name="Volozhantsev N.V."/>
            <person name="Popova A.V."/>
            <person name="Krasilnikova V.M."/>
            <person name="Bogun A.G."/>
        </authorList>
    </citation>
    <scope>NUCLEOTIDE SEQUENCE [LARGE SCALE GENOMIC DNA]</scope>
</reference>
<keyword evidence="2" id="KW-1185">Reference proteome</keyword>
<dbReference type="EMBL" id="KT934943">
    <property type="protein sequence ID" value="ALM02561.1"/>
    <property type="molecule type" value="Genomic_DNA"/>
</dbReference>
<dbReference type="GeneID" id="26523140"/>
<evidence type="ECO:0000313" key="1">
    <source>
        <dbReference type="EMBL" id="ALM02561.1"/>
    </source>
</evidence>
<gene>
    <name evidence="1" type="ORF">KB57_174</name>
</gene>